<protein>
    <submittedName>
        <fullName evidence="1">Uncharacterized protein</fullName>
    </submittedName>
</protein>
<evidence type="ECO:0000313" key="2">
    <source>
        <dbReference type="Proteomes" id="UP001589692"/>
    </source>
</evidence>
<accession>A0ABV6AAP1</accession>
<keyword evidence="2" id="KW-1185">Reference proteome</keyword>
<comment type="caution">
    <text evidence="1">The sequence shown here is derived from an EMBL/GenBank/DDBJ whole genome shotgun (WGS) entry which is preliminary data.</text>
</comment>
<reference evidence="1 2" key="1">
    <citation type="submission" date="2024-09" db="EMBL/GenBank/DDBJ databases">
        <authorList>
            <person name="Sun Q."/>
            <person name="Mori K."/>
        </authorList>
    </citation>
    <scope>NUCLEOTIDE SEQUENCE [LARGE SCALE GENOMIC DNA]</scope>
    <source>
        <strain evidence="1 2">TBRC 4938</strain>
    </source>
</reference>
<sequence>MEQHRAVEALARAGKTAREIIISSPAYSHQVLVESLNRSSRHLLALI</sequence>
<dbReference type="EMBL" id="JBHMAA010000003">
    <property type="protein sequence ID" value="MFB9947607.1"/>
    <property type="molecule type" value="Genomic_DNA"/>
</dbReference>
<name>A0ABV6AAP1_9HYPH</name>
<dbReference type="RefSeq" id="WP_377255380.1">
    <property type="nucleotide sequence ID" value="NZ_JBHMAA010000003.1"/>
</dbReference>
<dbReference type="Proteomes" id="UP001589692">
    <property type="component" value="Unassembled WGS sequence"/>
</dbReference>
<organism evidence="1 2">
    <name type="scientific">Rhizobium puerariae</name>
    <dbReference type="NCBI Taxonomy" id="1585791"/>
    <lineage>
        <taxon>Bacteria</taxon>
        <taxon>Pseudomonadati</taxon>
        <taxon>Pseudomonadota</taxon>
        <taxon>Alphaproteobacteria</taxon>
        <taxon>Hyphomicrobiales</taxon>
        <taxon>Rhizobiaceae</taxon>
        <taxon>Rhizobium/Agrobacterium group</taxon>
        <taxon>Rhizobium</taxon>
    </lineage>
</organism>
<proteinExistence type="predicted"/>
<gene>
    <name evidence="1" type="ORF">ACFFP0_02045</name>
</gene>
<evidence type="ECO:0000313" key="1">
    <source>
        <dbReference type="EMBL" id="MFB9947607.1"/>
    </source>
</evidence>